<dbReference type="OMA" id="QQVHLTF"/>
<dbReference type="VEuPathDB" id="AmoebaDB:EHI7A_104130"/>
<protein>
    <submittedName>
        <fullName evidence="2">Uncharacterized protein</fullName>
    </submittedName>
</protein>
<feature type="compositionally biased region" description="Basic and acidic residues" evidence="1">
    <location>
        <begin position="153"/>
        <end position="169"/>
    </location>
</feature>
<dbReference type="Proteomes" id="UP000001926">
    <property type="component" value="Partially assembled WGS sequence"/>
</dbReference>
<feature type="region of interest" description="Disordered" evidence="1">
    <location>
        <begin position="271"/>
        <end position="305"/>
    </location>
</feature>
<reference evidence="2" key="2">
    <citation type="submission" date="2007-03" db="EMBL/GenBank/DDBJ databases">
        <authorList>
            <person name="Lorenzi H."/>
            <person name="Amedeo P."/>
            <person name="Inman J."/>
            <person name="Schobel S."/>
            <person name="Caler E."/>
        </authorList>
    </citation>
    <scope>GENOME REANNOTATION</scope>
    <source>
        <strain evidence="2">HM-1:IMSS</strain>
    </source>
</reference>
<evidence type="ECO:0000313" key="2">
    <source>
        <dbReference type="EMBL" id="EAL46840.1"/>
    </source>
</evidence>
<dbReference type="InParanoid" id="C4M1Z7"/>
<dbReference type="RefSeq" id="XP_652226.1">
    <property type="nucleotide sequence ID" value="XM_647134.1"/>
</dbReference>
<accession>A0A175JNI4</accession>
<keyword evidence="3" id="KW-1185">Reference proteome</keyword>
<name>C4M1Z7_ENTH1</name>
<dbReference type="VEuPathDB" id="AmoebaDB:EHI_165160"/>
<accession>C4M1Z7</accession>
<dbReference type="VEuPathDB" id="AmoebaDB:KM1_096990"/>
<sequence>MNNQQIHLTFKNDLKEDEIILAQFEQTKFESLPRPIKLIKDVLTPEAPNKKDEQKRQYYKKAIADAPFILSAGEQPLLAPKLDPITNQMISTKPIITLGSRKIKEEEKFALIQIQDDGNATINILDENWIFSRKADMEKPLFSNAVEEVDGSDDTRVKKKEYQSEEERYSNFSDNYGDDEDDFNEKNDKTASDDSDDEEKKEAKSRKRLSSSSQPAPRKELMNLIIEKMKASGDEMFLDDLNKSLNPDGNEELSKKLTDLYARVLTVSKQTTESPLIVTLKKEHSSKKPKKRTDKKSEKKPESSK</sequence>
<feature type="compositionally biased region" description="Basic and acidic residues" evidence="1">
    <location>
        <begin position="184"/>
        <end position="202"/>
    </location>
</feature>
<proteinExistence type="predicted"/>
<evidence type="ECO:0000256" key="1">
    <source>
        <dbReference type="SAM" id="MobiDB-lite"/>
    </source>
</evidence>
<feature type="compositionally biased region" description="Basic residues" evidence="1">
    <location>
        <begin position="284"/>
        <end position="294"/>
    </location>
</feature>
<gene>
    <name evidence="2" type="ORF">EHI_165160</name>
</gene>
<feature type="region of interest" description="Disordered" evidence="1">
    <location>
        <begin position="145"/>
        <end position="220"/>
    </location>
</feature>
<reference evidence="2" key="1">
    <citation type="journal article" date="2005" name="Nature">
        <title>The genome of the protist parasite Entamoeba histolytica.</title>
        <authorList>
            <person name="Loftus B."/>
            <person name="Anderson I."/>
            <person name="Davies R."/>
            <person name="Alsmark U.C."/>
            <person name="Samuelson J."/>
            <person name="Amedeo P."/>
            <person name="Roncaglia P."/>
            <person name="Berriman M."/>
            <person name="Hirt R.P."/>
            <person name="Mann B.J."/>
            <person name="Nozaki T."/>
            <person name="Suh B."/>
            <person name="Pop M."/>
            <person name="Duchene M."/>
            <person name="Ackers J."/>
            <person name="Tannich E."/>
            <person name="Leippe M."/>
            <person name="Hofer M."/>
            <person name="Bruchhaus I."/>
            <person name="Willhoeft U."/>
            <person name="Bhattacharya A."/>
            <person name="Chillingworth T."/>
            <person name="Churcher C."/>
            <person name="Hance Z."/>
            <person name="Harris B."/>
            <person name="Harris D."/>
            <person name="Jagels K."/>
            <person name="Moule S."/>
            <person name="Mungall K."/>
            <person name="Ormond D."/>
            <person name="Squares R."/>
            <person name="Whitehead S."/>
            <person name="Quail M.A."/>
            <person name="Rabbinowitsch E."/>
            <person name="Norbertczak H."/>
            <person name="Price C."/>
            <person name="Wang Z."/>
            <person name="Guillen N."/>
            <person name="Gilchrist C."/>
            <person name="Stroup S.E."/>
            <person name="Bhattacharya S."/>
            <person name="Lohia A."/>
            <person name="Foster P.G."/>
            <person name="Sicheritz-Ponten T."/>
            <person name="Weber C."/>
            <person name="Singh U."/>
            <person name="Mukherjee C."/>
            <person name="El-Sayed N.M."/>
            <person name="Petri W.A.Jr."/>
            <person name="Clark C.G."/>
            <person name="Embley T.M."/>
            <person name="Barrell B."/>
            <person name="Fraser C.M."/>
            <person name="Hall N."/>
        </authorList>
    </citation>
    <scope>NUCLEOTIDE SEQUENCE [LARGE SCALE GENOMIC DNA]</scope>
    <source>
        <strain evidence="2">HM-1:IMSS</strain>
    </source>
</reference>
<dbReference type="KEGG" id="ehi:EHI_165160"/>
<evidence type="ECO:0000313" key="3">
    <source>
        <dbReference type="Proteomes" id="UP000001926"/>
    </source>
</evidence>
<dbReference type="VEuPathDB" id="AmoebaDB:EHI5A_146010"/>
<dbReference type="HOGENOM" id="CLU_913490_0_0_1"/>
<dbReference type="EMBL" id="DS571217">
    <property type="protein sequence ID" value="EAL46840.1"/>
    <property type="molecule type" value="Genomic_DNA"/>
</dbReference>
<dbReference type="VEuPathDB" id="AmoebaDB:EHI8A_109380"/>
<organism evidence="2 3">
    <name type="scientific">Entamoeba histolytica (strain ATCC 30459 / HM-1:IMSS / ABRM)</name>
    <dbReference type="NCBI Taxonomy" id="294381"/>
    <lineage>
        <taxon>Eukaryota</taxon>
        <taxon>Amoebozoa</taxon>
        <taxon>Evosea</taxon>
        <taxon>Archamoebae</taxon>
        <taxon>Mastigamoebida</taxon>
        <taxon>Entamoebidae</taxon>
        <taxon>Entamoeba</taxon>
    </lineage>
</organism>
<feature type="compositionally biased region" description="Basic and acidic residues" evidence="1">
    <location>
        <begin position="295"/>
        <end position="305"/>
    </location>
</feature>
<dbReference type="OrthoDB" id="29762at2759"/>
<dbReference type="GeneID" id="3406531"/>
<dbReference type="AlphaFoldDB" id="C4M1Z7"/>